<feature type="domain" description="Copper amine oxidase-like N-terminal" evidence="2">
    <location>
        <begin position="45"/>
        <end position="144"/>
    </location>
</feature>
<feature type="chain" id="PRO_5011519990" evidence="1">
    <location>
        <begin position="25"/>
        <end position="271"/>
    </location>
</feature>
<dbReference type="Gene3D" id="3.30.457.10">
    <property type="entry name" value="Copper amine oxidase-like, N-terminal domain"/>
    <property type="match status" value="1"/>
</dbReference>
<proteinExistence type="predicted"/>
<dbReference type="OrthoDB" id="2649379at2"/>
<reference evidence="3 4" key="1">
    <citation type="submission" date="2016-10" db="EMBL/GenBank/DDBJ databases">
        <authorList>
            <person name="de Groot N.N."/>
        </authorList>
    </citation>
    <scope>NUCLEOTIDE SEQUENCE [LARGE SCALE GENOMIC DNA]</scope>
    <source>
        <strain evidence="3 4">CGMCC 1.10238</strain>
    </source>
</reference>
<feature type="signal peptide" evidence="1">
    <location>
        <begin position="1"/>
        <end position="24"/>
    </location>
</feature>
<name>A0A1H8NN76_9BACL</name>
<keyword evidence="1" id="KW-0732">Signal</keyword>
<dbReference type="EMBL" id="FODH01000006">
    <property type="protein sequence ID" value="SEO31181.1"/>
    <property type="molecule type" value="Genomic_DNA"/>
</dbReference>
<accession>A0A1H8NN76</accession>
<dbReference type="STRING" id="1333845.SAMN04487895_106335"/>
<gene>
    <name evidence="3" type="ORF">SAMN04487895_106335</name>
</gene>
<dbReference type="Pfam" id="PF07833">
    <property type="entry name" value="Cu_amine_oxidN1"/>
    <property type="match status" value="1"/>
</dbReference>
<dbReference type="Proteomes" id="UP000198809">
    <property type="component" value="Unassembled WGS sequence"/>
</dbReference>
<sequence>MKRWMYCICLTLLFSMAVPVTSQAASIKSTGRVHMKINQYYVLYTTPKSPYLDNGKLYLPLRAVSELLGGKAVYDSKTKLAKIEMNNHVLEINTATNQTTYDGEGVQTDIKPQIHQQSLFVPIRTLVEGLKVNGKWDQKQQMFIVTDDSLQKTPTFLTIHEFDATTIHEQEAFFPLFYTFENKKENDLFAMSLTVKAQNITGADIPAGEENLHPTYLLQNGGVTYIPDRDTRPAVKKDAIVTRTWKRTESNHVQYILFEGRTGKDRTIILP</sequence>
<evidence type="ECO:0000313" key="4">
    <source>
        <dbReference type="Proteomes" id="UP000198809"/>
    </source>
</evidence>
<dbReference type="AlphaFoldDB" id="A0A1H8NN76"/>
<evidence type="ECO:0000256" key="1">
    <source>
        <dbReference type="SAM" id="SignalP"/>
    </source>
</evidence>
<evidence type="ECO:0000313" key="3">
    <source>
        <dbReference type="EMBL" id="SEO31181.1"/>
    </source>
</evidence>
<evidence type="ECO:0000259" key="2">
    <source>
        <dbReference type="Pfam" id="PF07833"/>
    </source>
</evidence>
<dbReference type="SUPFAM" id="SSF55383">
    <property type="entry name" value="Copper amine oxidase, domain N"/>
    <property type="match status" value="1"/>
</dbReference>
<organism evidence="3 4">
    <name type="scientific">Paenibacillus sophorae</name>
    <dbReference type="NCBI Taxonomy" id="1333845"/>
    <lineage>
        <taxon>Bacteria</taxon>
        <taxon>Bacillati</taxon>
        <taxon>Bacillota</taxon>
        <taxon>Bacilli</taxon>
        <taxon>Bacillales</taxon>
        <taxon>Paenibacillaceae</taxon>
        <taxon>Paenibacillus</taxon>
    </lineage>
</organism>
<dbReference type="InterPro" id="IPR012854">
    <property type="entry name" value="Cu_amine_oxidase-like_N"/>
</dbReference>
<protein>
    <submittedName>
        <fullName evidence="3">Copper amine oxidase N-terminal domain-containing protein</fullName>
    </submittedName>
</protein>
<dbReference type="InterPro" id="IPR036582">
    <property type="entry name" value="Mao_N_sf"/>
</dbReference>